<organism evidence="2 3">
    <name type="scientific">Maribacter cobaltidurans</name>
    <dbReference type="NCBI Taxonomy" id="1178778"/>
    <lineage>
        <taxon>Bacteria</taxon>
        <taxon>Pseudomonadati</taxon>
        <taxon>Bacteroidota</taxon>
        <taxon>Flavobacteriia</taxon>
        <taxon>Flavobacteriales</taxon>
        <taxon>Flavobacteriaceae</taxon>
        <taxon>Maribacter</taxon>
    </lineage>
</organism>
<accession>A0ABU7ITR9</accession>
<feature type="transmembrane region" description="Helical" evidence="1">
    <location>
        <begin position="12"/>
        <end position="36"/>
    </location>
</feature>
<sequence length="120" mass="13675">MEFNAEMDNQNLFLYIVPVFALLGYFGSQFVFKNILSKIRKDAKLDEKLNTYQTASIIKYALIEGPAFLAIVAYNSSGNALPLVIGICLILYLAVQRPNREKIIESLPLTLEEKRKLEHH</sequence>
<proteinExistence type="predicted"/>
<dbReference type="Proteomes" id="UP001356308">
    <property type="component" value="Unassembled WGS sequence"/>
</dbReference>
<comment type="caution">
    <text evidence="2">The sequence shown here is derived from an EMBL/GenBank/DDBJ whole genome shotgun (WGS) entry which is preliminary data.</text>
</comment>
<keyword evidence="3" id="KW-1185">Reference proteome</keyword>
<dbReference type="EMBL" id="JAZDDG010000003">
    <property type="protein sequence ID" value="MEE1976023.1"/>
    <property type="molecule type" value="Genomic_DNA"/>
</dbReference>
<keyword evidence="1" id="KW-0472">Membrane</keyword>
<feature type="transmembrane region" description="Helical" evidence="1">
    <location>
        <begin position="80"/>
        <end position="95"/>
    </location>
</feature>
<protein>
    <recommendedName>
        <fullName evidence="4">DUF3784 domain-containing protein</fullName>
    </recommendedName>
</protein>
<evidence type="ECO:0000313" key="3">
    <source>
        <dbReference type="Proteomes" id="UP001356308"/>
    </source>
</evidence>
<keyword evidence="1" id="KW-1133">Transmembrane helix</keyword>
<evidence type="ECO:0000256" key="1">
    <source>
        <dbReference type="SAM" id="Phobius"/>
    </source>
</evidence>
<dbReference type="RefSeq" id="WP_272650838.1">
    <property type="nucleotide sequence ID" value="NZ_JAZDDG010000003.1"/>
</dbReference>
<keyword evidence="1" id="KW-0812">Transmembrane</keyword>
<reference evidence="2 3" key="1">
    <citation type="submission" date="2024-01" db="EMBL/GenBank/DDBJ databases">
        <title>Maribacter spp. originated from different algae showed divergent polysaccharides utilization ability.</title>
        <authorList>
            <person name="Wang H."/>
            <person name="Wu Y."/>
        </authorList>
    </citation>
    <scope>NUCLEOTIDE SEQUENCE [LARGE SCALE GENOMIC DNA]</scope>
    <source>
        <strain evidence="2 3">PR1</strain>
    </source>
</reference>
<name>A0ABU7ITR9_9FLAO</name>
<gene>
    <name evidence="2" type="ORF">V1I91_08065</name>
</gene>
<evidence type="ECO:0000313" key="2">
    <source>
        <dbReference type="EMBL" id="MEE1976023.1"/>
    </source>
</evidence>
<evidence type="ECO:0008006" key="4">
    <source>
        <dbReference type="Google" id="ProtNLM"/>
    </source>
</evidence>